<comment type="subcellular location">
    <subcellularLocation>
        <location evidence="1">Cell membrane</location>
        <topology evidence="1">Multi-pass membrane protein</topology>
    </subcellularLocation>
</comment>
<feature type="transmembrane region" description="Helical" evidence="7">
    <location>
        <begin position="102"/>
        <end position="125"/>
    </location>
</feature>
<evidence type="ECO:0000256" key="5">
    <source>
        <dbReference type="ARBA" id="ARBA00022989"/>
    </source>
</evidence>
<evidence type="ECO:0000256" key="3">
    <source>
        <dbReference type="ARBA" id="ARBA00022475"/>
    </source>
</evidence>
<evidence type="ECO:0008006" key="10">
    <source>
        <dbReference type="Google" id="ProtNLM"/>
    </source>
</evidence>
<gene>
    <name evidence="8" type="ORF">EII21_11045</name>
</gene>
<dbReference type="Pfam" id="PF01891">
    <property type="entry name" value="CbiM"/>
    <property type="match status" value="1"/>
</dbReference>
<keyword evidence="2" id="KW-0813">Transport</keyword>
<evidence type="ECO:0000313" key="8">
    <source>
        <dbReference type="EMBL" id="RRD88715.1"/>
    </source>
</evidence>
<keyword evidence="9" id="KW-1185">Reference proteome</keyword>
<feature type="transmembrane region" description="Helical" evidence="7">
    <location>
        <begin position="186"/>
        <end position="207"/>
    </location>
</feature>
<comment type="caution">
    <text evidence="8">The sequence shown here is derived from an EMBL/GenBank/DDBJ whole genome shotgun (WGS) entry which is preliminary data.</text>
</comment>
<reference evidence="8 9" key="1">
    <citation type="submission" date="2018-11" db="EMBL/GenBank/DDBJ databases">
        <title>Genomes From Bacteria Associated with the Canine Oral Cavity: a Test Case for Automated Genome-Based Taxonomic Assignment.</title>
        <authorList>
            <person name="Coil D.A."/>
            <person name="Jospin G."/>
            <person name="Darling A.E."/>
            <person name="Wallis C."/>
            <person name="Davis I.J."/>
            <person name="Harris S."/>
            <person name="Eisen J.A."/>
            <person name="Holcombe L.J."/>
            <person name="O'Flynn C."/>
        </authorList>
    </citation>
    <scope>NUCLEOTIDE SEQUENCE [LARGE SCALE GENOMIC DNA]</scope>
    <source>
        <strain evidence="8 9">COT-280</strain>
    </source>
</reference>
<dbReference type="STRING" id="1121352.GCA_000620925_01951"/>
<proteinExistence type="predicted"/>
<evidence type="ECO:0000256" key="4">
    <source>
        <dbReference type="ARBA" id="ARBA00022692"/>
    </source>
</evidence>
<dbReference type="RefSeq" id="WP_124796422.1">
    <property type="nucleotide sequence ID" value="NZ_RQYC01000036.1"/>
</dbReference>
<feature type="transmembrane region" description="Helical" evidence="7">
    <location>
        <begin position="137"/>
        <end position="166"/>
    </location>
</feature>
<dbReference type="GO" id="GO:0005886">
    <property type="term" value="C:plasma membrane"/>
    <property type="evidence" value="ECO:0007669"/>
    <property type="project" value="UniProtKB-SubCell"/>
</dbReference>
<keyword evidence="3" id="KW-1003">Cell membrane</keyword>
<keyword evidence="6 7" id="KW-0472">Membrane</keyword>
<dbReference type="AlphaFoldDB" id="A0A3P2A134"/>
<dbReference type="EMBL" id="RQYC01000036">
    <property type="protein sequence ID" value="RRD88715.1"/>
    <property type="molecule type" value="Genomic_DNA"/>
</dbReference>
<protein>
    <recommendedName>
        <fullName evidence="10">Energy-coupling factor ABC transporter permease</fullName>
    </recommendedName>
</protein>
<dbReference type="Proteomes" id="UP000269923">
    <property type="component" value="Unassembled WGS sequence"/>
</dbReference>
<evidence type="ECO:0000256" key="2">
    <source>
        <dbReference type="ARBA" id="ARBA00022448"/>
    </source>
</evidence>
<feature type="transmembrane region" description="Helical" evidence="7">
    <location>
        <begin position="69"/>
        <end position="96"/>
    </location>
</feature>
<evidence type="ECO:0000256" key="6">
    <source>
        <dbReference type="ARBA" id="ARBA00023136"/>
    </source>
</evidence>
<keyword evidence="5 7" id="KW-1133">Transmembrane helix</keyword>
<dbReference type="GO" id="GO:0000041">
    <property type="term" value="P:transition metal ion transport"/>
    <property type="evidence" value="ECO:0007669"/>
    <property type="project" value="InterPro"/>
</dbReference>
<keyword evidence="4 7" id="KW-0812">Transmembrane</keyword>
<evidence type="ECO:0000256" key="7">
    <source>
        <dbReference type="SAM" id="Phobius"/>
    </source>
</evidence>
<dbReference type="OrthoDB" id="5297929at2"/>
<dbReference type="InterPro" id="IPR002751">
    <property type="entry name" value="CbiM/NikMN"/>
</dbReference>
<dbReference type="Gene3D" id="1.10.1760.20">
    <property type="match status" value="1"/>
</dbReference>
<accession>A0A3P2A134</accession>
<organism evidence="8 9">
    <name type="scientific">Conchiformibius steedae</name>
    <dbReference type="NCBI Taxonomy" id="153493"/>
    <lineage>
        <taxon>Bacteria</taxon>
        <taxon>Pseudomonadati</taxon>
        <taxon>Pseudomonadota</taxon>
        <taxon>Betaproteobacteria</taxon>
        <taxon>Neisseriales</taxon>
        <taxon>Neisseriaceae</taxon>
        <taxon>Conchiformibius</taxon>
    </lineage>
</organism>
<name>A0A3P2A134_9NEIS</name>
<evidence type="ECO:0000256" key="1">
    <source>
        <dbReference type="ARBA" id="ARBA00004651"/>
    </source>
</evidence>
<sequence length="222" mass="24242">MNFHSAWFDGTLWQTAWLPFVLVCALSLRAAQQVWHTRQSTLLAAAAVLVLPQLLQAQLPNHGFAYHLLGVNLACLMLGARTAWLAACAFLLLIGLARDSAAFFNVWAINALFTVLPACAVNLLLRRIGQKILPPNLFAYIFVYGFLGAAAGLLLTGAGLSALAWLNPAVPAPHFPVFLLLAWGEAFLSGLLCAVLIAFAPQLLSTFSDKVYLRREKQIWKD</sequence>
<evidence type="ECO:0000313" key="9">
    <source>
        <dbReference type="Proteomes" id="UP000269923"/>
    </source>
</evidence>